<dbReference type="KEGG" id="rsz:108858434"/>
<sequence>MYRDLWHPRGRLIDLTGELGTQKLGIRRDAKICEVFVAGEWRFRNCRDHRIQELVQAIIRYPLALQDSISDGAIWKCGENEYKDRFVAAETWNLVREHKAEVPWHKLVWFPQGVPRYGFITWLAVRDRLATGHRTSQWGQPQVCIYCGEPDETRDHLFFACPFTFTLWLRVVGNLLGVEPDPDWHTTLTRLLTGSYDKLTSILLRLVFQVTIYSIWRERNDRRHKGCVKSMDQVARVIDKTVRNRITSLDYRYKPRLQGLMQRWFSAH</sequence>
<feature type="domain" description="Reverse transcriptase zinc-binding" evidence="1">
    <location>
        <begin position="86"/>
        <end position="168"/>
    </location>
</feature>
<dbReference type="GeneID" id="108858434"/>
<reference evidence="3" key="2">
    <citation type="submission" date="2025-08" db="UniProtKB">
        <authorList>
            <consortium name="RefSeq"/>
        </authorList>
    </citation>
    <scope>IDENTIFICATION</scope>
    <source>
        <tissue evidence="3">Leaf</tissue>
    </source>
</reference>
<evidence type="ECO:0000259" key="1">
    <source>
        <dbReference type="Pfam" id="PF13966"/>
    </source>
</evidence>
<evidence type="ECO:0000313" key="2">
    <source>
        <dbReference type="Proteomes" id="UP000504610"/>
    </source>
</evidence>
<keyword evidence="2" id="KW-1185">Reference proteome</keyword>
<dbReference type="AlphaFoldDB" id="A0A6J0NUP1"/>
<gene>
    <name evidence="3" type="primary">LOC108858434</name>
</gene>
<dbReference type="Proteomes" id="UP000504610">
    <property type="component" value="Chromosome 5"/>
</dbReference>
<evidence type="ECO:0000313" key="3">
    <source>
        <dbReference type="RefSeq" id="XP_018487861.1"/>
    </source>
</evidence>
<dbReference type="InterPro" id="IPR026960">
    <property type="entry name" value="RVT-Znf"/>
</dbReference>
<dbReference type="OrthoDB" id="1938625at2759"/>
<proteinExistence type="predicted"/>
<dbReference type="Pfam" id="PF13966">
    <property type="entry name" value="zf-RVT"/>
    <property type="match status" value="1"/>
</dbReference>
<organism evidence="2 3">
    <name type="scientific">Raphanus sativus</name>
    <name type="common">Radish</name>
    <name type="synonym">Raphanus raphanistrum var. sativus</name>
    <dbReference type="NCBI Taxonomy" id="3726"/>
    <lineage>
        <taxon>Eukaryota</taxon>
        <taxon>Viridiplantae</taxon>
        <taxon>Streptophyta</taxon>
        <taxon>Embryophyta</taxon>
        <taxon>Tracheophyta</taxon>
        <taxon>Spermatophyta</taxon>
        <taxon>Magnoliopsida</taxon>
        <taxon>eudicotyledons</taxon>
        <taxon>Gunneridae</taxon>
        <taxon>Pentapetalae</taxon>
        <taxon>rosids</taxon>
        <taxon>malvids</taxon>
        <taxon>Brassicales</taxon>
        <taxon>Brassicaceae</taxon>
        <taxon>Brassiceae</taxon>
        <taxon>Raphanus</taxon>
    </lineage>
</organism>
<name>A0A6J0NUP1_RAPSA</name>
<dbReference type="PANTHER" id="PTHR33116:SF78">
    <property type="entry name" value="OS12G0587133 PROTEIN"/>
    <property type="match status" value="1"/>
</dbReference>
<protein>
    <submittedName>
        <fullName evidence="3">Uncharacterized protein LOC108858434</fullName>
    </submittedName>
</protein>
<reference evidence="2" key="1">
    <citation type="journal article" date="2019" name="Database">
        <title>The radish genome database (RadishGD): an integrated information resource for radish genomics.</title>
        <authorList>
            <person name="Yu H.J."/>
            <person name="Baek S."/>
            <person name="Lee Y.J."/>
            <person name="Cho A."/>
            <person name="Mun J.H."/>
        </authorList>
    </citation>
    <scope>NUCLEOTIDE SEQUENCE [LARGE SCALE GENOMIC DNA]</scope>
    <source>
        <strain evidence="2">cv. WK10039</strain>
    </source>
</reference>
<dbReference type="PANTHER" id="PTHR33116">
    <property type="entry name" value="REVERSE TRANSCRIPTASE ZINC-BINDING DOMAIN-CONTAINING PROTEIN-RELATED-RELATED"/>
    <property type="match status" value="1"/>
</dbReference>
<accession>A0A6J0NUP1</accession>
<dbReference type="RefSeq" id="XP_018487861.1">
    <property type="nucleotide sequence ID" value="XM_018632359.1"/>
</dbReference>